<gene>
    <name evidence="2" type="ORF">EYF80_055432</name>
</gene>
<sequence>MDIGDWNIGEWTRNTGDWNTGDWNRNTGDLNTPPLNGRLPDFPKCSTRVGGREPEEGPRVPGTDRDGDGELEPAGTETGWGEPGLGGTEGDRGTERGQREQEPAAEHRGLKPNRTGHGGPGLDGKATEHRDWNRRWNTGDWNIRDWNRNTGDWNIGDWTRNTGDWNIADWTRNTGDWNIGDWNR</sequence>
<protein>
    <submittedName>
        <fullName evidence="2">Uncharacterized protein</fullName>
    </submittedName>
</protein>
<reference evidence="2 3" key="1">
    <citation type="submission" date="2019-03" db="EMBL/GenBank/DDBJ databases">
        <title>First draft genome of Liparis tanakae, snailfish: a comprehensive survey of snailfish specific genes.</title>
        <authorList>
            <person name="Kim W."/>
            <person name="Song I."/>
            <person name="Jeong J.-H."/>
            <person name="Kim D."/>
            <person name="Kim S."/>
            <person name="Ryu S."/>
            <person name="Song J.Y."/>
            <person name="Lee S.K."/>
        </authorList>
    </citation>
    <scope>NUCLEOTIDE SEQUENCE [LARGE SCALE GENOMIC DNA]</scope>
    <source>
        <tissue evidence="2">Muscle</tissue>
    </source>
</reference>
<feature type="compositionally biased region" description="Basic and acidic residues" evidence="1">
    <location>
        <begin position="50"/>
        <end position="68"/>
    </location>
</feature>
<proteinExistence type="predicted"/>
<dbReference type="OrthoDB" id="10688067at2759"/>
<comment type="caution">
    <text evidence="2">The sequence shown here is derived from an EMBL/GenBank/DDBJ whole genome shotgun (WGS) entry which is preliminary data.</text>
</comment>
<dbReference type="AlphaFoldDB" id="A0A4Z2EZW6"/>
<feature type="region of interest" description="Disordered" evidence="1">
    <location>
        <begin position="1"/>
        <end position="127"/>
    </location>
</feature>
<evidence type="ECO:0000313" key="3">
    <source>
        <dbReference type="Proteomes" id="UP000314294"/>
    </source>
</evidence>
<evidence type="ECO:0000313" key="2">
    <source>
        <dbReference type="EMBL" id="TNN34405.1"/>
    </source>
</evidence>
<accession>A0A4Z2EZW6</accession>
<keyword evidence="3" id="KW-1185">Reference proteome</keyword>
<evidence type="ECO:0000256" key="1">
    <source>
        <dbReference type="SAM" id="MobiDB-lite"/>
    </source>
</evidence>
<organism evidence="2 3">
    <name type="scientific">Liparis tanakae</name>
    <name type="common">Tanaka's snailfish</name>
    <dbReference type="NCBI Taxonomy" id="230148"/>
    <lineage>
        <taxon>Eukaryota</taxon>
        <taxon>Metazoa</taxon>
        <taxon>Chordata</taxon>
        <taxon>Craniata</taxon>
        <taxon>Vertebrata</taxon>
        <taxon>Euteleostomi</taxon>
        <taxon>Actinopterygii</taxon>
        <taxon>Neopterygii</taxon>
        <taxon>Teleostei</taxon>
        <taxon>Neoteleostei</taxon>
        <taxon>Acanthomorphata</taxon>
        <taxon>Eupercaria</taxon>
        <taxon>Perciformes</taxon>
        <taxon>Cottioidei</taxon>
        <taxon>Cottales</taxon>
        <taxon>Liparidae</taxon>
        <taxon>Liparis</taxon>
    </lineage>
</organism>
<dbReference type="EMBL" id="SRLO01001969">
    <property type="protein sequence ID" value="TNN34405.1"/>
    <property type="molecule type" value="Genomic_DNA"/>
</dbReference>
<feature type="compositionally biased region" description="Basic and acidic residues" evidence="1">
    <location>
        <begin position="89"/>
        <end position="109"/>
    </location>
</feature>
<name>A0A4Z2EZW6_9TELE</name>
<feature type="compositionally biased region" description="Polar residues" evidence="1">
    <location>
        <begin position="12"/>
        <end position="34"/>
    </location>
</feature>
<dbReference type="Proteomes" id="UP000314294">
    <property type="component" value="Unassembled WGS sequence"/>
</dbReference>